<accession>A0A5A7S4N7</accession>
<evidence type="ECO:0000256" key="1">
    <source>
        <dbReference type="SAM" id="Phobius"/>
    </source>
</evidence>
<keyword evidence="1" id="KW-0472">Membrane</keyword>
<comment type="caution">
    <text evidence="2">The sequence shown here is derived from an EMBL/GenBank/DDBJ whole genome shotgun (WGS) entry which is preliminary data.</text>
</comment>
<keyword evidence="1" id="KW-0812">Transmembrane</keyword>
<sequence length="79" mass="8349">MTAATQLDNRNTAFRFANIIGFAVLALGILFYALDYANAPQLCAAGTCVKDSPNARGLVIGAIGLIVLLAVHYARPAKR</sequence>
<keyword evidence="3" id="KW-1185">Reference proteome</keyword>
<dbReference type="Proteomes" id="UP000322244">
    <property type="component" value="Unassembled WGS sequence"/>
</dbReference>
<evidence type="ECO:0000313" key="3">
    <source>
        <dbReference type="Proteomes" id="UP000322244"/>
    </source>
</evidence>
<dbReference type="RefSeq" id="WP_149433141.1">
    <property type="nucleotide sequence ID" value="NZ_VLNY01000025.1"/>
</dbReference>
<gene>
    <name evidence="2" type="ORF">FOY51_25785</name>
</gene>
<name>A0A5A7S4N7_9NOCA</name>
<feature type="transmembrane region" description="Helical" evidence="1">
    <location>
        <begin position="12"/>
        <end position="34"/>
    </location>
</feature>
<feature type="transmembrane region" description="Helical" evidence="1">
    <location>
        <begin position="54"/>
        <end position="74"/>
    </location>
</feature>
<dbReference type="EMBL" id="VLNY01000025">
    <property type="protein sequence ID" value="KAA0016761.1"/>
    <property type="molecule type" value="Genomic_DNA"/>
</dbReference>
<keyword evidence="1" id="KW-1133">Transmembrane helix</keyword>
<reference evidence="2 3" key="1">
    <citation type="submission" date="2019-07" db="EMBL/GenBank/DDBJ databases">
        <title>Rhodococcus cavernicolus sp. nov., isolated from a cave.</title>
        <authorList>
            <person name="Lee S.D."/>
        </authorList>
    </citation>
    <scope>NUCLEOTIDE SEQUENCE [LARGE SCALE GENOMIC DNA]</scope>
    <source>
        <strain evidence="2 3">C1-24</strain>
    </source>
</reference>
<proteinExistence type="predicted"/>
<evidence type="ECO:0000313" key="2">
    <source>
        <dbReference type="EMBL" id="KAA0016761.1"/>
    </source>
</evidence>
<protein>
    <submittedName>
        <fullName evidence="2">Uncharacterized protein</fullName>
    </submittedName>
</protein>
<organism evidence="2 3">
    <name type="scientific">Antrihabitans cavernicola</name>
    <dbReference type="NCBI Taxonomy" id="2495913"/>
    <lineage>
        <taxon>Bacteria</taxon>
        <taxon>Bacillati</taxon>
        <taxon>Actinomycetota</taxon>
        <taxon>Actinomycetes</taxon>
        <taxon>Mycobacteriales</taxon>
        <taxon>Nocardiaceae</taxon>
        <taxon>Antrihabitans</taxon>
    </lineage>
</organism>
<dbReference type="AlphaFoldDB" id="A0A5A7S4N7"/>